<dbReference type="RefSeq" id="WP_094325266.1">
    <property type="nucleotide sequence ID" value="NZ_CP022347.1"/>
</dbReference>
<dbReference type="InterPro" id="IPR001029">
    <property type="entry name" value="Flagellin_N"/>
</dbReference>
<dbReference type="PANTHER" id="PTHR42792:SF2">
    <property type="entry name" value="FLAGELLIN"/>
    <property type="match status" value="1"/>
</dbReference>
<dbReference type="GO" id="GO:0009288">
    <property type="term" value="C:bacterial-type flagellum"/>
    <property type="evidence" value="ECO:0007669"/>
    <property type="project" value="UniProtKB-SubCell"/>
</dbReference>
<organism evidence="2 3">
    <name type="scientific">Campylobacter avium LMG 24591</name>
    <dbReference type="NCBI Taxonomy" id="522484"/>
    <lineage>
        <taxon>Bacteria</taxon>
        <taxon>Pseudomonadati</taxon>
        <taxon>Campylobacterota</taxon>
        <taxon>Epsilonproteobacteria</taxon>
        <taxon>Campylobacterales</taxon>
        <taxon>Campylobacteraceae</taxon>
        <taxon>Campylobacter</taxon>
    </lineage>
</organism>
<dbReference type="Proteomes" id="UP000201169">
    <property type="component" value="Chromosome"/>
</dbReference>
<dbReference type="PANTHER" id="PTHR42792">
    <property type="entry name" value="FLAGELLIN"/>
    <property type="match status" value="1"/>
</dbReference>
<gene>
    <name evidence="2" type="primary">flaC</name>
    <name evidence="2" type="ORF">CAV_0845</name>
</gene>
<sequence>MTINNNPQGISQANYLNDAKKTSDTALDRIAAMRAIDGKDGANLAIADSLMSQYSTVDQGIANSYDAIAVLQIADSSLNRINESADRLSELSVRSNNAALSDNQRAMLNTEAQRVITSINDAFNNTQYNGKNVFQSMEFVVGSGVEQTNLNPINTSELSLDNTDAIQRFSEDVSRLRADIGAGINAIYSNMNASMENSVNLKDAENRLLNNDMAVNVNQLNEGFLKQNSASFMMAHQNNILQTKIASLLN</sequence>
<dbReference type="EMBL" id="CP022347">
    <property type="protein sequence ID" value="ASQ30509.1"/>
    <property type="molecule type" value="Genomic_DNA"/>
</dbReference>
<keyword evidence="3" id="KW-1185">Reference proteome</keyword>
<dbReference type="SUPFAM" id="SSF64518">
    <property type="entry name" value="Phase 1 flagellin"/>
    <property type="match status" value="1"/>
</dbReference>
<evidence type="ECO:0000313" key="3">
    <source>
        <dbReference type="Proteomes" id="UP000201169"/>
    </source>
</evidence>
<dbReference type="OrthoDB" id="5319985at2"/>
<evidence type="ECO:0000313" key="2">
    <source>
        <dbReference type="EMBL" id="ASQ30509.1"/>
    </source>
</evidence>
<name>A0A222MX74_9BACT</name>
<evidence type="ECO:0000259" key="1">
    <source>
        <dbReference type="Pfam" id="PF00669"/>
    </source>
</evidence>
<dbReference type="PRINTS" id="PR00207">
    <property type="entry name" value="FLAGELLIN"/>
</dbReference>
<dbReference type="GO" id="GO:0005198">
    <property type="term" value="F:structural molecule activity"/>
    <property type="evidence" value="ECO:0007669"/>
    <property type="project" value="UniProtKB-UniRule"/>
</dbReference>
<keyword evidence="2" id="KW-0969">Cilium</keyword>
<dbReference type="AlphaFoldDB" id="A0A222MX74"/>
<reference evidence="2 3" key="1">
    <citation type="submission" date="2017-07" db="EMBL/GenBank/DDBJ databases">
        <title>Analysis of two Campylobacter avium genomes and identification of a novel hippuricase gene.</title>
        <authorList>
            <person name="Miller W.G."/>
            <person name="Chapman M.H."/>
            <person name="Yee E."/>
            <person name="Revez J."/>
            <person name="Bono J.L."/>
            <person name="Rossi M."/>
        </authorList>
    </citation>
    <scope>NUCLEOTIDE SEQUENCE [LARGE SCALE GENOMIC DNA]</scope>
    <source>
        <strain evidence="2 3">LMG 24591</strain>
    </source>
</reference>
<dbReference type="Gene3D" id="1.20.1330.10">
    <property type="entry name" value="f41 fragment of flagellin, N-terminal domain"/>
    <property type="match status" value="1"/>
</dbReference>
<accession>A0A222MX74</accession>
<proteinExistence type="predicted"/>
<keyword evidence="2" id="KW-0966">Cell projection</keyword>
<feature type="domain" description="Flagellin N-terminal" evidence="1">
    <location>
        <begin position="3"/>
        <end position="136"/>
    </location>
</feature>
<keyword evidence="2" id="KW-0282">Flagellum</keyword>
<dbReference type="InterPro" id="IPR001492">
    <property type="entry name" value="Flagellin"/>
</dbReference>
<dbReference type="GO" id="GO:0005576">
    <property type="term" value="C:extracellular region"/>
    <property type="evidence" value="ECO:0007669"/>
    <property type="project" value="UniProtKB-SubCell"/>
</dbReference>
<dbReference type="Pfam" id="PF00669">
    <property type="entry name" value="Flagellin_N"/>
    <property type="match status" value="1"/>
</dbReference>
<protein>
    <submittedName>
        <fullName evidence="2">Flagellar secreted protein</fullName>
    </submittedName>
</protein>
<dbReference type="KEGG" id="cavi:CAV_0845"/>